<sequence length="33" mass="3896">MNVYKENIQYLRLPDGAINTLNSNYRGILVKRE</sequence>
<dbReference type="AlphaFoldDB" id="A0A1M4UBJ9"/>
<name>A0A1M4UBJ9_9FLAO</name>
<protein>
    <submittedName>
        <fullName evidence="1">Uncharacterized protein</fullName>
    </submittedName>
</protein>
<dbReference type="Proteomes" id="UP000184406">
    <property type="component" value="Unassembled WGS sequence"/>
</dbReference>
<dbReference type="EMBL" id="FQUX01000001">
    <property type="protein sequence ID" value="SHE54064.1"/>
    <property type="molecule type" value="Genomic_DNA"/>
</dbReference>
<evidence type="ECO:0000313" key="1">
    <source>
        <dbReference type="EMBL" id="SHE54064.1"/>
    </source>
</evidence>
<evidence type="ECO:0000313" key="2">
    <source>
        <dbReference type="Proteomes" id="UP000184406"/>
    </source>
</evidence>
<organism evidence="1 2">
    <name type="scientific">Arenibacter palladensis</name>
    <dbReference type="NCBI Taxonomy" id="237373"/>
    <lineage>
        <taxon>Bacteria</taxon>
        <taxon>Pseudomonadati</taxon>
        <taxon>Bacteroidota</taxon>
        <taxon>Flavobacteriia</taxon>
        <taxon>Flavobacteriales</taxon>
        <taxon>Flavobacteriaceae</taxon>
        <taxon>Arenibacter</taxon>
    </lineage>
</organism>
<keyword evidence="2" id="KW-1185">Reference proteome</keyword>
<reference evidence="2" key="1">
    <citation type="submission" date="2016-11" db="EMBL/GenBank/DDBJ databases">
        <authorList>
            <person name="Varghese N."/>
            <person name="Submissions S."/>
        </authorList>
    </citation>
    <scope>NUCLEOTIDE SEQUENCE [LARGE SCALE GENOMIC DNA]</scope>
    <source>
        <strain evidence="2">DSM 17539</strain>
    </source>
</reference>
<gene>
    <name evidence="1" type="ORF">SAMN03080594_101560</name>
</gene>
<proteinExistence type="predicted"/>
<accession>A0A1M4UBJ9</accession>